<organism evidence="1 2">
    <name type="scientific">Pseudocalidococcus azoricus BACA0444</name>
    <dbReference type="NCBI Taxonomy" id="2918990"/>
    <lineage>
        <taxon>Bacteria</taxon>
        <taxon>Bacillati</taxon>
        <taxon>Cyanobacteriota</taxon>
        <taxon>Cyanophyceae</taxon>
        <taxon>Acaryochloridales</taxon>
        <taxon>Thermosynechococcaceae</taxon>
        <taxon>Pseudocalidococcus</taxon>
        <taxon>Pseudocalidococcus azoricus</taxon>
    </lineage>
</organism>
<evidence type="ECO:0000313" key="2">
    <source>
        <dbReference type="Proteomes" id="UP001268256"/>
    </source>
</evidence>
<dbReference type="AlphaFoldDB" id="A0AAE4FSD4"/>
<gene>
    <name evidence="1" type="ORF">RIF25_07770</name>
</gene>
<accession>A0AAE4FSD4</accession>
<name>A0AAE4FSD4_9CYAN</name>
<proteinExistence type="predicted"/>
<sequence length="255" mass="29253">MAIIALRAWYLAEYEPLETIEQRPHDLRLSKNSLLKTALRADFLDDAAEVKESLWFQRYLQGETVEFYIEGSGSYLIANIDLISHEIYFVKQDTFAHLEPTIFFCSQTEFSDSSDQLRWAIQAWLTEFNPQSRLELTLVESHRLSDGPIRLQSTLAGKLRRSLVFIADVSPISYLDTQPPVLIPSPKVSVEVGYALHCKRQEQILLAQMERPQWPGQFPVDLPSSQRLTFEDDAELAESLTPLLLKALAPFKLFH</sequence>
<dbReference type="RefSeq" id="WP_322877976.1">
    <property type="nucleotide sequence ID" value="NZ_JAVMIP010000005.1"/>
</dbReference>
<evidence type="ECO:0000313" key="1">
    <source>
        <dbReference type="EMBL" id="MDS3860709.1"/>
    </source>
</evidence>
<reference evidence="2" key="1">
    <citation type="submission" date="2023-07" db="EMBL/GenBank/DDBJ databases">
        <authorList>
            <person name="Luz R."/>
            <person name="Cordeiro R."/>
            <person name="Fonseca A."/>
            <person name="Goncalves V."/>
        </authorList>
    </citation>
    <scope>NUCLEOTIDE SEQUENCE [LARGE SCALE GENOMIC DNA]</scope>
    <source>
        <strain evidence="2">BACA0444</strain>
    </source>
</reference>
<dbReference type="Proteomes" id="UP001268256">
    <property type="component" value="Unassembled WGS sequence"/>
</dbReference>
<comment type="caution">
    <text evidence="1">The sequence shown here is derived from an EMBL/GenBank/DDBJ whole genome shotgun (WGS) entry which is preliminary data.</text>
</comment>
<dbReference type="EMBL" id="JAVMIP010000005">
    <property type="protein sequence ID" value="MDS3860709.1"/>
    <property type="molecule type" value="Genomic_DNA"/>
</dbReference>
<protein>
    <submittedName>
        <fullName evidence="1">Uncharacterized protein</fullName>
    </submittedName>
</protein>
<keyword evidence="2" id="KW-1185">Reference proteome</keyword>